<evidence type="ECO:0000256" key="1">
    <source>
        <dbReference type="ARBA" id="ARBA00011738"/>
    </source>
</evidence>
<dbReference type="Pfam" id="PF04115">
    <property type="entry name" value="Ureidogly_lyase"/>
    <property type="match status" value="1"/>
</dbReference>
<evidence type="ECO:0008006" key="7">
    <source>
        <dbReference type="Google" id="ProtNLM"/>
    </source>
</evidence>
<reference evidence="5 6" key="1">
    <citation type="journal article" date="2015" name="Genome Biol. Evol.">
        <title>Comparative Genomics of a Bacterivorous Green Alga Reveals Evolutionary Causalities and Consequences of Phago-Mixotrophic Mode of Nutrition.</title>
        <authorList>
            <person name="Burns J.A."/>
            <person name="Paasch A."/>
            <person name="Narechania A."/>
            <person name="Kim E."/>
        </authorList>
    </citation>
    <scope>NUCLEOTIDE SEQUENCE [LARGE SCALE GENOMIC DNA]</scope>
    <source>
        <strain evidence="5 6">PLY_AMNH</strain>
    </source>
</reference>
<dbReference type="GO" id="GO:0004848">
    <property type="term" value="F:ureidoglycolate hydrolase activity"/>
    <property type="evidence" value="ECO:0007669"/>
    <property type="project" value="InterPro"/>
</dbReference>
<dbReference type="GO" id="GO:0006144">
    <property type="term" value="P:purine nucleobase metabolic process"/>
    <property type="evidence" value="ECO:0007669"/>
    <property type="project" value="UniProtKB-KW"/>
</dbReference>
<evidence type="ECO:0000256" key="2">
    <source>
        <dbReference type="ARBA" id="ARBA00022631"/>
    </source>
</evidence>
<dbReference type="InterPro" id="IPR007247">
    <property type="entry name" value="Ureidogly_lyase"/>
</dbReference>
<evidence type="ECO:0000256" key="4">
    <source>
        <dbReference type="ARBA" id="ARBA00047684"/>
    </source>
</evidence>
<accession>A0AAE0CGZ8</accession>
<proteinExistence type="predicted"/>
<keyword evidence="6" id="KW-1185">Reference proteome</keyword>
<protein>
    <recommendedName>
        <fullName evidence="7">Ureidoglycolate hydrolase</fullName>
    </recommendedName>
</protein>
<dbReference type="InterPro" id="IPR024060">
    <property type="entry name" value="Ureidoglycolate_lyase_dom_sf"/>
</dbReference>
<dbReference type="GO" id="GO:0050385">
    <property type="term" value="F:ureidoglycolate lyase activity"/>
    <property type="evidence" value="ECO:0007669"/>
    <property type="project" value="UniProtKB-EC"/>
</dbReference>
<dbReference type="EMBL" id="LGRX02024030">
    <property type="protein sequence ID" value="KAK3254179.1"/>
    <property type="molecule type" value="Genomic_DNA"/>
</dbReference>
<sequence length="279" mass="31288">MLGLTRRIAQWHTLAGSDSFEFTPDNFQNPLPHILARSREKNGVDSAINIIDIPVVKVSSNKDLEGYGFLVSDPSEYTAEDKTFEIKKWPVAGWRQLDPETGDEAGTTEGTFEVHWAGDFYRGKNMAINTVNNTYLDGIGCSDPENAQESEPGYGAGEECSDFGNCIYLWMTDYHPDGGQMFFPLSVDSEQDVEQGMPFFVCLAKNTIGDDITPQDMRGFCIPPGKGVYIHPGTWHNGFYINKSYRSATCFTRQGRVHARVSCSWVEEFNCMLRLNLSE</sequence>
<evidence type="ECO:0000313" key="6">
    <source>
        <dbReference type="Proteomes" id="UP001190700"/>
    </source>
</evidence>
<keyword evidence="2" id="KW-0659">Purine metabolism</keyword>
<keyword evidence="3" id="KW-0456">Lyase</keyword>
<organism evidence="5 6">
    <name type="scientific">Cymbomonas tetramitiformis</name>
    <dbReference type="NCBI Taxonomy" id="36881"/>
    <lineage>
        <taxon>Eukaryota</taxon>
        <taxon>Viridiplantae</taxon>
        <taxon>Chlorophyta</taxon>
        <taxon>Pyramimonadophyceae</taxon>
        <taxon>Pyramimonadales</taxon>
        <taxon>Pyramimonadaceae</taxon>
        <taxon>Cymbomonas</taxon>
    </lineage>
</organism>
<evidence type="ECO:0000313" key="5">
    <source>
        <dbReference type="EMBL" id="KAK3254179.1"/>
    </source>
</evidence>
<gene>
    <name evidence="5" type="ORF">CYMTET_36601</name>
</gene>
<dbReference type="SUPFAM" id="SSF51182">
    <property type="entry name" value="RmlC-like cupins"/>
    <property type="match status" value="1"/>
</dbReference>
<dbReference type="GO" id="GO:0000256">
    <property type="term" value="P:allantoin catabolic process"/>
    <property type="evidence" value="ECO:0007669"/>
    <property type="project" value="InterPro"/>
</dbReference>
<comment type="subunit">
    <text evidence="1">Homodimer.</text>
</comment>
<evidence type="ECO:0000256" key="3">
    <source>
        <dbReference type="ARBA" id="ARBA00023239"/>
    </source>
</evidence>
<comment type="caution">
    <text evidence="5">The sequence shown here is derived from an EMBL/GenBank/DDBJ whole genome shotgun (WGS) entry which is preliminary data.</text>
</comment>
<dbReference type="InterPro" id="IPR011051">
    <property type="entry name" value="RmlC_Cupin_sf"/>
</dbReference>
<dbReference type="Proteomes" id="UP001190700">
    <property type="component" value="Unassembled WGS sequence"/>
</dbReference>
<comment type="catalytic activity">
    <reaction evidence="4">
        <text>(S)-ureidoglycolate = urea + glyoxylate</text>
        <dbReference type="Rhea" id="RHEA:11304"/>
        <dbReference type="ChEBI" id="CHEBI:16199"/>
        <dbReference type="ChEBI" id="CHEBI:36655"/>
        <dbReference type="ChEBI" id="CHEBI:57296"/>
        <dbReference type="EC" id="4.3.2.3"/>
    </reaction>
</comment>
<dbReference type="Gene3D" id="2.60.120.480">
    <property type="entry name" value="Ureidoglycolate hydrolase"/>
    <property type="match status" value="1"/>
</dbReference>
<dbReference type="AlphaFoldDB" id="A0AAE0CGZ8"/>
<name>A0AAE0CGZ8_9CHLO</name>